<dbReference type="Proteomes" id="UP001216189">
    <property type="component" value="Unassembled WGS sequence"/>
</dbReference>
<dbReference type="Pfam" id="PF11086">
    <property type="entry name" value="DUF2878"/>
    <property type="match status" value="1"/>
</dbReference>
<keyword evidence="1" id="KW-0812">Transmembrane</keyword>
<feature type="transmembrane region" description="Helical" evidence="1">
    <location>
        <begin position="48"/>
        <end position="71"/>
    </location>
</feature>
<evidence type="ECO:0000256" key="1">
    <source>
        <dbReference type="SAM" id="Phobius"/>
    </source>
</evidence>
<evidence type="ECO:0000313" key="2">
    <source>
        <dbReference type="EMBL" id="MDE1514368.1"/>
    </source>
</evidence>
<protein>
    <submittedName>
        <fullName evidence="2">DUF2878 domain-containing protein</fullName>
    </submittedName>
</protein>
<dbReference type="RefSeq" id="WP_274722054.1">
    <property type="nucleotide sequence ID" value="NZ_JARBFT010000003.1"/>
</dbReference>
<feature type="transmembrane region" description="Helical" evidence="1">
    <location>
        <begin position="135"/>
        <end position="153"/>
    </location>
</feature>
<dbReference type="InterPro" id="IPR021306">
    <property type="entry name" value="DUF2878"/>
</dbReference>
<reference evidence="2 3" key="1">
    <citation type="submission" date="2023-02" db="EMBL/GenBank/DDBJ databases">
        <title>Vibrio intestini sp. nov., a close relative of Vibrio cholerae isolated from the intestine of Healthy Culter dabryi.</title>
        <authorList>
            <person name="Wu N."/>
        </authorList>
    </citation>
    <scope>NUCLEOTIDE SEQUENCE [LARGE SCALE GENOMIC DNA]</scope>
    <source>
        <strain evidence="2 3">DSL-7</strain>
    </source>
</reference>
<gene>
    <name evidence="2" type="ORF">PUN32_04985</name>
</gene>
<feature type="transmembrane region" description="Helical" evidence="1">
    <location>
        <begin position="77"/>
        <end position="94"/>
    </location>
</feature>
<feature type="transmembrane region" description="Helical" evidence="1">
    <location>
        <begin position="106"/>
        <end position="123"/>
    </location>
</feature>
<name>A0ABT5UYR8_9VIBR</name>
<comment type="caution">
    <text evidence="2">The sequence shown here is derived from an EMBL/GenBank/DDBJ whole genome shotgun (WGS) entry which is preliminary data.</text>
</comment>
<keyword evidence="1" id="KW-1133">Transmembrane helix</keyword>
<keyword evidence="1" id="KW-0472">Membrane</keyword>
<organism evidence="2 3">
    <name type="scientific">Vibrio chanodichtyis</name>
    <dbReference type="NCBI Taxonomy" id="3027932"/>
    <lineage>
        <taxon>Bacteria</taxon>
        <taxon>Pseudomonadati</taxon>
        <taxon>Pseudomonadota</taxon>
        <taxon>Gammaproteobacteria</taxon>
        <taxon>Vibrionales</taxon>
        <taxon>Vibrionaceae</taxon>
        <taxon>Vibrio</taxon>
    </lineage>
</organism>
<feature type="transmembrane region" description="Helical" evidence="1">
    <location>
        <begin position="25"/>
        <end position="41"/>
    </location>
</feature>
<evidence type="ECO:0000313" key="3">
    <source>
        <dbReference type="Proteomes" id="UP001216189"/>
    </source>
</evidence>
<proteinExistence type="predicted"/>
<dbReference type="EMBL" id="JARBFT010000003">
    <property type="protein sequence ID" value="MDE1514368.1"/>
    <property type="molecule type" value="Genomic_DNA"/>
</dbReference>
<keyword evidence="3" id="KW-1185">Reference proteome</keyword>
<accession>A0ABT5UYR8</accession>
<sequence>MSLLLSSIWFDLIWAMAVFGQQRWLWLTSGLVVVAYGWAMIQRHPLLINMVWVALLGIVIDYGNLSLGLFIFSDQQLPLWLVALWFAFSWYAAYVIPPLNRYPKPILCVVGGSLGSLSYWVGYRAGAVSWLSSHWLVLGVVFLQWLAITWLLIKVMKYEKTTNS</sequence>